<evidence type="ECO:0000313" key="2">
    <source>
        <dbReference type="Proteomes" id="UP001157502"/>
    </source>
</evidence>
<organism evidence="1 2">
    <name type="scientific">Dallia pectoralis</name>
    <name type="common">Alaska blackfish</name>
    <dbReference type="NCBI Taxonomy" id="75939"/>
    <lineage>
        <taxon>Eukaryota</taxon>
        <taxon>Metazoa</taxon>
        <taxon>Chordata</taxon>
        <taxon>Craniata</taxon>
        <taxon>Vertebrata</taxon>
        <taxon>Euteleostomi</taxon>
        <taxon>Actinopterygii</taxon>
        <taxon>Neopterygii</taxon>
        <taxon>Teleostei</taxon>
        <taxon>Protacanthopterygii</taxon>
        <taxon>Esociformes</taxon>
        <taxon>Umbridae</taxon>
        <taxon>Dallia</taxon>
    </lineage>
</organism>
<sequence>MVSSQMVELTVPTPLPSDSLRFNGALNVNLTEFQTHLVPYQHIHFPLVSYTPIISAERAYHERLSVPKITNVCFETANQMVRCDPRRGKHMACCTATMWCPKTSTPPLPPSSPASPSNSYRCPTGFNVGIN</sequence>
<keyword evidence="2" id="KW-1185">Reference proteome</keyword>
<comment type="caution">
    <text evidence="1">The sequence shown here is derived from an EMBL/GenBank/DDBJ whole genome shotgun (WGS) entry which is preliminary data.</text>
</comment>
<accession>A0ACC2F1F4</accession>
<reference evidence="1" key="1">
    <citation type="submission" date="2021-05" db="EMBL/GenBank/DDBJ databases">
        <authorList>
            <person name="Pan Q."/>
            <person name="Jouanno E."/>
            <person name="Zahm M."/>
            <person name="Klopp C."/>
            <person name="Cabau C."/>
            <person name="Louis A."/>
            <person name="Berthelot C."/>
            <person name="Parey E."/>
            <person name="Roest Crollius H."/>
            <person name="Montfort J."/>
            <person name="Robinson-Rechavi M."/>
            <person name="Bouchez O."/>
            <person name="Lampietro C."/>
            <person name="Lopez Roques C."/>
            <person name="Donnadieu C."/>
            <person name="Postlethwait J."/>
            <person name="Bobe J."/>
            <person name="Dillon D."/>
            <person name="Chandos A."/>
            <person name="von Hippel F."/>
            <person name="Guiguen Y."/>
        </authorList>
    </citation>
    <scope>NUCLEOTIDE SEQUENCE</scope>
    <source>
        <strain evidence="1">YG-Jan2019</strain>
    </source>
</reference>
<name>A0ACC2F1F4_DALPE</name>
<gene>
    <name evidence="1" type="ORF">DPEC_G00349560</name>
</gene>
<dbReference type="Proteomes" id="UP001157502">
    <property type="component" value="Chromosome 36"/>
</dbReference>
<protein>
    <submittedName>
        <fullName evidence="1">Uncharacterized protein</fullName>
    </submittedName>
</protein>
<proteinExistence type="predicted"/>
<dbReference type="EMBL" id="CM055763">
    <property type="protein sequence ID" value="KAJ7985195.1"/>
    <property type="molecule type" value="Genomic_DNA"/>
</dbReference>
<evidence type="ECO:0000313" key="1">
    <source>
        <dbReference type="EMBL" id="KAJ7985195.1"/>
    </source>
</evidence>